<evidence type="ECO:0008006" key="3">
    <source>
        <dbReference type="Google" id="ProtNLM"/>
    </source>
</evidence>
<name>A0ABS0PVB8_9BRAD</name>
<comment type="caution">
    <text evidence="1">The sequence shown here is derived from an EMBL/GenBank/DDBJ whole genome shotgun (WGS) entry which is preliminary data.</text>
</comment>
<gene>
    <name evidence="1" type="ORF">HZZ13_24085</name>
</gene>
<proteinExistence type="predicted"/>
<keyword evidence="2" id="KW-1185">Reference proteome</keyword>
<evidence type="ECO:0000313" key="2">
    <source>
        <dbReference type="Proteomes" id="UP000807370"/>
    </source>
</evidence>
<reference evidence="1 2" key="1">
    <citation type="submission" date="2020-07" db="EMBL/GenBank/DDBJ databases">
        <title>Bradyrhizobium diversity isolated from nodules of indigenous legumes of Western Australia.</title>
        <authorList>
            <person name="Klepa M.S."/>
        </authorList>
    </citation>
    <scope>NUCLEOTIDE SEQUENCE [LARGE SCALE GENOMIC DNA]</scope>
    <source>
        <strain evidence="1 2">CNPSo 4010</strain>
    </source>
</reference>
<dbReference type="Proteomes" id="UP000807370">
    <property type="component" value="Unassembled WGS sequence"/>
</dbReference>
<evidence type="ECO:0000313" key="1">
    <source>
        <dbReference type="EMBL" id="MBH5400832.1"/>
    </source>
</evidence>
<dbReference type="EMBL" id="JACCHP010000017">
    <property type="protein sequence ID" value="MBH5400832.1"/>
    <property type="molecule type" value="Genomic_DNA"/>
</dbReference>
<sequence>MPPAPGLPCALEREGGEIKQSSGVSRREKAKVRLQFAMQFGEFQCRRLFRHCEHSEAIQNLSGETVWIASLCSQ</sequence>
<organism evidence="1 2">
    <name type="scientific">Bradyrhizobium agreste</name>
    <dbReference type="NCBI Taxonomy" id="2751811"/>
    <lineage>
        <taxon>Bacteria</taxon>
        <taxon>Pseudomonadati</taxon>
        <taxon>Pseudomonadota</taxon>
        <taxon>Alphaproteobacteria</taxon>
        <taxon>Hyphomicrobiales</taxon>
        <taxon>Nitrobacteraceae</taxon>
        <taxon>Bradyrhizobium</taxon>
    </lineage>
</organism>
<protein>
    <recommendedName>
        <fullName evidence="3">Transposase</fullName>
    </recommendedName>
</protein>
<accession>A0ABS0PVB8</accession>
<dbReference type="RefSeq" id="WP_197961995.1">
    <property type="nucleotide sequence ID" value="NZ_JACCHP010000017.1"/>
</dbReference>